<proteinExistence type="inferred from homology"/>
<dbReference type="EMBL" id="QBMN01000181">
    <property type="protein sequence ID" value="PZO35160.1"/>
    <property type="molecule type" value="Genomic_DNA"/>
</dbReference>
<organism evidence="2 3">
    <name type="scientific">Shackletoniella antarctica</name>
    <dbReference type="NCBI Taxonomy" id="268115"/>
    <lineage>
        <taxon>Bacteria</taxon>
        <taxon>Bacillati</taxon>
        <taxon>Cyanobacteriota</taxon>
        <taxon>Cyanophyceae</taxon>
        <taxon>Oculatellales</taxon>
        <taxon>Oculatellaceae</taxon>
        <taxon>Shackletoniella</taxon>
    </lineage>
</organism>
<sequence>LVTTTLFQKPSLVLAKVLVWEGFVARIFQHEADHLVGKVFLDRVQSEGDLLCEDEYQAMEIATLPSI</sequence>
<reference evidence="2 3" key="2">
    <citation type="submission" date="2018-06" db="EMBL/GenBank/DDBJ databases">
        <title>Metagenomic assembly of (sub)arctic Cyanobacteria and their associated microbiome from non-axenic cultures.</title>
        <authorList>
            <person name="Baurain D."/>
        </authorList>
    </citation>
    <scope>NUCLEOTIDE SEQUENCE [LARGE SCALE GENOMIC DNA]</scope>
    <source>
        <strain evidence="2">ULC041bin1</strain>
    </source>
</reference>
<dbReference type="Proteomes" id="UP000249081">
    <property type="component" value="Unassembled WGS sequence"/>
</dbReference>
<dbReference type="Gene3D" id="3.90.45.10">
    <property type="entry name" value="Peptide deformylase"/>
    <property type="match status" value="1"/>
</dbReference>
<feature type="non-terminal residue" evidence="2">
    <location>
        <position position="1"/>
    </location>
</feature>
<dbReference type="GO" id="GO:0042586">
    <property type="term" value="F:peptide deformylase activity"/>
    <property type="evidence" value="ECO:0007669"/>
    <property type="project" value="InterPro"/>
</dbReference>
<dbReference type="SUPFAM" id="SSF56420">
    <property type="entry name" value="Peptide deformylase"/>
    <property type="match status" value="1"/>
</dbReference>
<dbReference type="AlphaFoldDB" id="A0A2W4VTA0"/>
<dbReference type="Pfam" id="PF01327">
    <property type="entry name" value="Pep_deformylase"/>
    <property type="match status" value="1"/>
</dbReference>
<evidence type="ECO:0008006" key="4">
    <source>
        <dbReference type="Google" id="ProtNLM"/>
    </source>
</evidence>
<evidence type="ECO:0000313" key="3">
    <source>
        <dbReference type="Proteomes" id="UP000249081"/>
    </source>
</evidence>
<evidence type="ECO:0000256" key="1">
    <source>
        <dbReference type="ARBA" id="ARBA00010759"/>
    </source>
</evidence>
<name>A0A2W4VTA0_9CYAN</name>
<protein>
    <recommendedName>
        <fullName evidence="4">Peptide deformylase</fullName>
    </recommendedName>
</protein>
<dbReference type="InterPro" id="IPR023635">
    <property type="entry name" value="Peptide_deformylase"/>
</dbReference>
<evidence type="ECO:0000313" key="2">
    <source>
        <dbReference type="EMBL" id="PZO35160.1"/>
    </source>
</evidence>
<gene>
    <name evidence="2" type="ORF">DCF17_19245</name>
</gene>
<comment type="caution">
    <text evidence="2">The sequence shown here is derived from an EMBL/GenBank/DDBJ whole genome shotgun (WGS) entry which is preliminary data.</text>
</comment>
<comment type="similarity">
    <text evidence="1">Belongs to the polypeptide deformylase family.</text>
</comment>
<reference evidence="3" key="1">
    <citation type="submission" date="2018-04" db="EMBL/GenBank/DDBJ databases">
        <authorList>
            <person name="Cornet L."/>
        </authorList>
    </citation>
    <scope>NUCLEOTIDE SEQUENCE [LARGE SCALE GENOMIC DNA]</scope>
</reference>
<dbReference type="InterPro" id="IPR036821">
    <property type="entry name" value="Peptide_deformylase_sf"/>
</dbReference>
<accession>A0A2W4VTA0</accession>